<name>A0A7V5PPY5_CALAY</name>
<comment type="subcellular location">
    <subcellularLocation>
        <location evidence="1">Cell membrane</location>
        <topology evidence="1">Single-pass membrane protein</topology>
    </subcellularLocation>
</comment>
<protein>
    <submittedName>
        <fullName evidence="9">PspC domain-containing protein</fullName>
    </submittedName>
</protein>
<feature type="transmembrane region" description="Helical" evidence="6">
    <location>
        <begin position="192"/>
        <end position="216"/>
    </location>
</feature>
<feature type="transmembrane region" description="Helical" evidence="6">
    <location>
        <begin position="42"/>
        <end position="65"/>
    </location>
</feature>
<evidence type="ECO:0000256" key="4">
    <source>
        <dbReference type="ARBA" id="ARBA00022989"/>
    </source>
</evidence>
<dbReference type="AlphaFoldDB" id="A0A7V5PPY5"/>
<keyword evidence="3 6" id="KW-0812">Transmembrane</keyword>
<dbReference type="Pfam" id="PF18917">
    <property type="entry name" value="LiaI-LiaF-like_TM1"/>
    <property type="match status" value="1"/>
</dbReference>
<dbReference type="InterPro" id="IPR043726">
    <property type="entry name" value="LiaI-LiaF-like_TM1"/>
</dbReference>
<feature type="domain" description="Phage shock protein PspC N-terminal" evidence="7">
    <location>
        <begin position="162"/>
        <end position="219"/>
    </location>
</feature>
<evidence type="ECO:0000256" key="1">
    <source>
        <dbReference type="ARBA" id="ARBA00004162"/>
    </source>
</evidence>
<evidence type="ECO:0000256" key="6">
    <source>
        <dbReference type="SAM" id="Phobius"/>
    </source>
</evidence>
<dbReference type="PANTHER" id="PTHR33885:SF3">
    <property type="entry name" value="PHAGE SHOCK PROTEIN C"/>
    <property type="match status" value="1"/>
</dbReference>
<dbReference type="GO" id="GO:0005886">
    <property type="term" value="C:plasma membrane"/>
    <property type="evidence" value="ECO:0007669"/>
    <property type="project" value="UniProtKB-SubCell"/>
</dbReference>
<evidence type="ECO:0000256" key="2">
    <source>
        <dbReference type="ARBA" id="ARBA00022475"/>
    </source>
</evidence>
<dbReference type="PANTHER" id="PTHR33885">
    <property type="entry name" value="PHAGE SHOCK PROTEIN C"/>
    <property type="match status" value="1"/>
</dbReference>
<dbReference type="EMBL" id="DROD01000504">
    <property type="protein sequence ID" value="HHJ53081.1"/>
    <property type="molecule type" value="Genomic_DNA"/>
</dbReference>
<sequence length="233" mass="26004">MSQQGFGEVPKKLYRSRADRMLAGVCGGLAQYLNLDSTIVRILWILISLLWGVGIFLYIAAIFIVPENPAELTEEEAASGRMHGKDSTIFWGGLLIVIGVILLLNQLGFFYAIHMWSIPWQLIWAVFLILIGAFLLFNRKKEEESIPAEGEEAEEVTGERRTIYRPKDDRMLAGVCAALARYFDVDVTIVRLLYVLLTLASIGVGIIAYIVMIFAFPEEPDSTDLTDLTGKGI</sequence>
<reference evidence="9" key="1">
    <citation type="journal article" date="2020" name="mSystems">
        <title>Genome- and Community-Level Interaction Insights into Carbon Utilization and Element Cycling Functions of Hydrothermarchaeota in Hydrothermal Sediment.</title>
        <authorList>
            <person name="Zhou Z."/>
            <person name="Liu Y."/>
            <person name="Xu W."/>
            <person name="Pan J."/>
            <person name="Luo Z.H."/>
            <person name="Li M."/>
        </authorList>
    </citation>
    <scope>NUCLEOTIDE SEQUENCE [LARGE SCALE GENOMIC DNA]</scope>
    <source>
        <strain evidence="9">HyVt-527</strain>
    </source>
</reference>
<dbReference type="Pfam" id="PF04024">
    <property type="entry name" value="PspC"/>
    <property type="match status" value="2"/>
</dbReference>
<accession>A0A7V5PPY5</accession>
<keyword evidence="5 6" id="KW-0472">Membrane</keyword>
<keyword evidence="2" id="KW-1003">Cell membrane</keyword>
<evidence type="ECO:0000313" key="9">
    <source>
        <dbReference type="EMBL" id="HHJ53081.1"/>
    </source>
</evidence>
<feature type="domain" description="Phage shock protein PspC N-terminal" evidence="7">
    <location>
        <begin position="11"/>
        <end position="67"/>
    </location>
</feature>
<proteinExistence type="predicted"/>
<gene>
    <name evidence="9" type="ORF">ENJ89_07790</name>
</gene>
<organism evidence="9">
    <name type="scientific">Caldithrix abyssi</name>
    <dbReference type="NCBI Taxonomy" id="187145"/>
    <lineage>
        <taxon>Bacteria</taxon>
        <taxon>Pseudomonadati</taxon>
        <taxon>Calditrichota</taxon>
        <taxon>Calditrichia</taxon>
        <taxon>Calditrichales</taxon>
        <taxon>Calditrichaceae</taxon>
        <taxon>Caldithrix</taxon>
    </lineage>
</organism>
<feature type="domain" description="LiaI-LiaF-like transmembrane region" evidence="8">
    <location>
        <begin position="89"/>
        <end position="136"/>
    </location>
</feature>
<evidence type="ECO:0000259" key="7">
    <source>
        <dbReference type="Pfam" id="PF04024"/>
    </source>
</evidence>
<evidence type="ECO:0000256" key="5">
    <source>
        <dbReference type="ARBA" id="ARBA00023136"/>
    </source>
</evidence>
<feature type="transmembrane region" description="Helical" evidence="6">
    <location>
        <begin position="89"/>
        <end position="112"/>
    </location>
</feature>
<dbReference type="InterPro" id="IPR052027">
    <property type="entry name" value="PspC"/>
</dbReference>
<comment type="caution">
    <text evidence="9">The sequence shown here is derived from an EMBL/GenBank/DDBJ whole genome shotgun (WGS) entry which is preliminary data.</text>
</comment>
<evidence type="ECO:0000259" key="8">
    <source>
        <dbReference type="Pfam" id="PF18917"/>
    </source>
</evidence>
<dbReference type="InterPro" id="IPR007168">
    <property type="entry name" value="Phageshock_PspC_N"/>
</dbReference>
<keyword evidence="4 6" id="KW-1133">Transmembrane helix</keyword>
<evidence type="ECO:0000256" key="3">
    <source>
        <dbReference type="ARBA" id="ARBA00022692"/>
    </source>
</evidence>
<dbReference type="Proteomes" id="UP000886124">
    <property type="component" value="Unassembled WGS sequence"/>
</dbReference>
<feature type="transmembrane region" description="Helical" evidence="6">
    <location>
        <begin position="118"/>
        <end position="137"/>
    </location>
</feature>